<proteinExistence type="predicted"/>
<dbReference type="InterPro" id="IPR018775">
    <property type="entry name" value="RlaP"/>
</dbReference>
<dbReference type="PANTHER" id="PTHR34817:SF2">
    <property type="entry name" value="NUCLEOTIDYLTRANSFERASE"/>
    <property type="match status" value="1"/>
</dbReference>
<keyword evidence="2" id="KW-1185">Reference proteome</keyword>
<dbReference type="RefSeq" id="WP_160044351.1">
    <property type="nucleotide sequence ID" value="NZ_BORQ01000002.1"/>
</dbReference>
<sequence length="258" mass="30762">MKQIIAEKILDIERQHEVKILFAVESGSRAWGFPSQDSDYDVRFVYVHRPEWYLSIDEKRDVIEMPINDQLDMSGWDIRKALKLFRKSNPPLLEWLVSDISYYEAYGFKEEMLALRNRVFSPKASVHHYLHMAQGNFRQYLQGEEVRIKKYFYVLRPLLACKWIEKYNANPPISFQDLVCDLVTEPSLKTAIEDLLRRKMAGEELHLEKRVDVINDFVEREMERLTEFAKSAQSDLEDPTERLDELYRKYLKIVWNFG</sequence>
<dbReference type="Proteomes" id="UP000679779">
    <property type="component" value="Unassembled WGS sequence"/>
</dbReference>
<protein>
    <recommendedName>
        <fullName evidence="3">Nucleotidyltransferase domain-containing protein</fullName>
    </recommendedName>
</protein>
<dbReference type="AlphaFoldDB" id="A0A920CC13"/>
<evidence type="ECO:0000313" key="2">
    <source>
        <dbReference type="Proteomes" id="UP000679779"/>
    </source>
</evidence>
<dbReference type="EMBL" id="BORQ01000002">
    <property type="protein sequence ID" value="GIO31062.1"/>
    <property type="molecule type" value="Genomic_DNA"/>
</dbReference>
<evidence type="ECO:0000313" key="1">
    <source>
        <dbReference type="EMBL" id="GIO31062.1"/>
    </source>
</evidence>
<name>A0A920CC13_9BACL</name>
<accession>A0A920CC13</accession>
<organism evidence="1 2">
    <name type="scientific">Paenibacillus albilobatus</name>
    <dbReference type="NCBI Taxonomy" id="2716884"/>
    <lineage>
        <taxon>Bacteria</taxon>
        <taxon>Bacillati</taxon>
        <taxon>Bacillota</taxon>
        <taxon>Bacilli</taxon>
        <taxon>Bacillales</taxon>
        <taxon>Paenibacillaceae</taxon>
        <taxon>Paenibacillus</taxon>
    </lineage>
</organism>
<reference evidence="1" key="1">
    <citation type="submission" date="2021-03" db="EMBL/GenBank/DDBJ databases">
        <title>Antimicrobial resistance genes in bacteria isolated from Japanese honey, and their potential for conferring macrolide and lincosamide resistance in the American foulbrood pathogen Paenibacillus larvae.</title>
        <authorList>
            <person name="Okamoto M."/>
            <person name="Kumagai M."/>
            <person name="Kanamori H."/>
            <person name="Takamatsu D."/>
        </authorList>
    </citation>
    <scope>NUCLEOTIDE SEQUENCE</scope>
    <source>
        <strain evidence="1">J2TS6</strain>
    </source>
</reference>
<comment type="caution">
    <text evidence="1">The sequence shown here is derived from an EMBL/GenBank/DDBJ whole genome shotgun (WGS) entry which is preliminary data.</text>
</comment>
<dbReference type="Pfam" id="PF10127">
    <property type="entry name" value="RlaP"/>
    <property type="match status" value="1"/>
</dbReference>
<dbReference type="PANTHER" id="PTHR34817">
    <property type="entry name" value="NUCLEOTIDYLTRANSFERASE"/>
    <property type="match status" value="1"/>
</dbReference>
<gene>
    <name evidence="1" type="primary">ycgL</name>
    <name evidence="1" type="ORF">J2TS6_22030</name>
</gene>
<evidence type="ECO:0008006" key="3">
    <source>
        <dbReference type="Google" id="ProtNLM"/>
    </source>
</evidence>